<proteinExistence type="predicted"/>
<feature type="region of interest" description="Disordered" evidence="1">
    <location>
        <begin position="217"/>
        <end position="257"/>
    </location>
</feature>
<keyword evidence="3" id="KW-1185">Reference proteome</keyword>
<dbReference type="OrthoDB" id="5382953at2759"/>
<sequence length="658" mass="73987">MPVPELDVLVPTNPASDSEDYFVLSNAHVVYESNGKPASLLSAYADVPLRVQGRLEPPHRSMTRCLVKKPYKPVDIVIRKVSRFSYGLQGDQVVLWAMGEAGWFELRPARHYKDIFDNMAQAVELLYFLADIYSEPRKRGGGPNAQLLFQEYAEDERFACNDVAGAEQIFGKHHQFLMMRFLHRAEDIGWSNTPIYQYFKRQYPKVFESVKARKEGRYDELPKETHSTKPAAAPTTQQSRSARSRSHTEKPTAAPKKDDSWWAAAAIYEFIRSAVNKRVLRPGRDQITIDRVAELMTKRYEIDEVDTARNVLLVHAKNLCYKMNHPRSKSAIFLVDEPIYRELDIGHDLPAADIRKAQAVELRPRKDHAPLERADSDTSSDSEPPEEVVVTPQRRPDGRKKKGRLSVLRPKSGKFSGKGKTVQPRKGPGLEDHSSDVDLADSSAEPDEEAEGDRESVAEIDIETPTQVLTPSREKRKFAETETDEEESGRRKRAASSPISPEPIPTSSDSDTEAAGEADNEAPLPLRKRPNHTTTNGKHPDTQTKSDLVAPIVSTPLPTYEANGPRDSWTCTFDGCHQRIYGASKPIGRQLLTEHLEDHAKGRQQVVGVVWRENQKLALPVNHLLKKIREMSESQAPLFPSLGPSNSAISPEPIRRIL</sequence>
<evidence type="ECO:0000313" key="3">
    <source>
        <dbReference type="Proteomes" id="UP000799764"/>
    </source>
</evidence>
<reference evidence="2" key="1">
    <citation type="journal article" date="2020" name="Stud. Mycol.">
        <title>101 Dothideomycetes genomes: a test case for predicting lifestyles and emergence of pathogens.</title>
        <authorList>
            <person name="Haridas S."/>
            <person name="Albert R."/>
            <person name="Binder M."/>
            <person name="Bloem J."/>
            <person name="Labutti K."/>
            <person name="Salamov A."/>
            <person name="Andreopoulos B."/>
            <person name="Baker S."/>
            <person name="Barry K."/>
            <person name="Bills G."/>
            <person name="Bluhm B."/>
            <person name="Cannon C."/>
            <person name="Castanera R."/>
            <person name="Culley D."/>
            <person name="Daum C."/>
            <person name="Ezra D."/>
            <person name="Gonzalez J."/>
            <person name="Henrissat B."/>
            <person name="Kuo A."/>
            <person name="Liang C."/>
            <person name="Lipzen A."/>
            <person name="Lutzoni F."/>
            <person name="Magnuson J."/>
            <person name="Mondo S."/>
            <person name="Nolan M."/>
            <person name="Ohm R."/>
            <person name="Pangilinan J."/>
            <person name="Park H.-J."/>
            <person name="Ramirez L."/>
            <person name="Alfaro M."/>
            <person name="Sun H."/>
            <person name="Tritt A."/>
            <person name="Yoshinaga Y."/>
            <person name="Zwiers L.-H."/>
            <person name="Turgeon B."/>
            <person name="Goodwin S."/>
            <person name="Spatafora J."/>
            <person name="Crous P."/>
            <person name="Grigoriev I."/>
        </authorList>
    </citation>
    <scope>NUCLEOTIDE SEQUENCE</scope>
    <source>
        <strain evidence="2">CBS 690.94</strain>
    </source>
</reference>
<accession>A0A9P4P9L3</accession>
<evidence type="ECO:0000313" key="2">
    <source>
        <dbReference type="EMBL" id="KAF2439188.1"/>
    </source>
</evidence>
<gene>
    <name evidence="2" type="ORF">P171DRAFT_436520</name>
</gene>
<dbReference type="Proteomes" id="UP000799764">
    <property type="component" value="Unassembled WGS sequence"/>
</dbReference>
<evidence type="ECO:0008006" key="4">
    <source>
        <dbReference type="Google" id="ProtNLM"/>
    </source>
</evidence>
<feature type="region of interest" description="Disordered" evidence="1">
    <location>
        <begin position="360"/>
        <end position="549"/>
    </location>
</feature>
<protein>
    <recommendedName>
        <fullName evidence="4">DNA (cytosine-5)-methyltransferase 1 replication foci domain-containing protein</fullName>
    </recommendedName>
</protein>
<name>A0A9P4P9L3_9PLEO</name>
<dbReference type="EMBL" id="MU001510">
    <property type="protein sequence ID" value="KAF2439188.1"/>
    <property type="molecule type" value="Genomic_DNA"/>
</dbReference>
<organism evidence="2 3">
    <name type="scientific">Karstenula rhodostoma CBS 690.94</name>
    <dbReference type="NCBI Taxonomy" id="1392251"/>
    <lineage>
        <taxon>Eukaryota</taxon>
        <taxon>Fungi</taxon>
        <taxon>Dikarya</taxon>
        <taxon>Ascomycota</taxon>
        <taxon>Pezizomycotina</taxon>
        <taxon>Dothideomycetes</taxon>
        <taxon>Pleosporomycetidae</taxon>
        <taxon>Pleosporales</taxon>
        <taxon>Massarineae</taxon>
        <taxon>Didymosphaeriaceae</taxon>
        <taxon>Karstenula</taxon>
    </lineage>
</organism>
<feature type="compositionally biased region" description="Acidic residues" evidence="1">
    <location>
        <begin position="510"/>
        <end position="520"/>
    </location>
</feature>
<comment type="caution">
    <text evidence="2">The sequence shown here is derived from an EMBL/GenBank/DDBJ whole genome shotgun (WGS) entry which is preliminary data.</text>
</comment>
<feature type="compositionally biased region" description="Basic and acidic residues" evidence="1">
    <location>
        <begin position="360"/>
        <end position="376"/>
    </location>
</feature>
<dbReference type="AlphaFoldDB" id="A0A9P4P9L3"/>
<feature type="compositionally biased region" description="Basic and acidic residues" evidence="1">
    <location>
        <begin position="217"/>
        <end position="227"/>
    </location>
</feature>
<feature type="compositionally biased region" description="Basic and acidic residues" evidence="1">
    <location>
        <begin position="246"/>
        <end position="257"/>
    </location>
</feature>
<evidence type="ECO:0000256" key="1">
    <source>
        <dbReference type="SAM" id="MobiDB-lite"/>
    </source>
</evidence>
<feature type="compositionally biased region" description="Acidic residues" evidence="1">
    <location>
        <begin position="444"/>
        <end position="462"/>
    </location>
</feature>